<keyword evidence="2" id="KW-0813">Transport</keyword>
<comment type="caution">
    <text evidence="4">The sequence shown here is derived from an EMBL/GenBank/DDBJ whole genome shotgun (WGS) entry which is preliminary data.</text>
</comment>
<gene>
    <name evidence="4" type="ORF">IV02_12475</name>
</gene>
<dbReference type="GO" id="GO:0016020">
    <property type="term" value="C:membrane"/>
    <property type="evidence" value="ECO:0007669"/>
    <property type="project" value="InterPro"/>
</dbReference>
<accession>A0A085V828</accession>
<dbReference type="Gene3D" id="2.40.160.10">
    <property type="entry name" value="Porin"/>
    <property type="match status" value="1"/>
</dbReference>
<evidence type="ECO:0000256" key="2">
    <source>
        <dbReference type="ARBA" id="ARBA00022448"/>
    </source>
</evidence>
<dbReference type="Proteomes" id="UP000028643">
    <property type="component" value="Unassembled WGS sequence"/>
</dbReference>
<dbReference type="GO" id="GO:0015288">
    <property type="term" value="F:porin activity"/>
    <property type="evidence" value="ECO:0007669"/>
    <property type="project" value="TreeGrafter"/>
</dbReference>
<evidence type="ECO:0000256" key="3">
    <source>
        <dbReference type="ARBA" id="ARBA00022729"/>
    </source>
</evidence>
<protein>
    <submittedName>
        <fullName evidence="4">Porin</fullName>
    </submittedName>
</protein>
<evidence type="ECO:0000313" key="5">
    <source>
        <dbReference type="Proteomes" id="UP000028643"/>
    </source>
</evidence>
<dbReference type="RefSeq" id="WP_047575109.1">
    <property type="nucleotide sequence ID" value="NZ_JPQT01000103.1"/>
</dbReference>
<evidence type="ECO:0000256" key="1">
    <source>
        <dbReference type="ARBA" id="ARBA00009075"/>
    </source>
</evidence>
<reference evidence="4 5" key="1">
    <citation type="submission" date="2014-07" db="EMBL/GenBank/DDBJ databases">
        <title>Draft Genome Sequences of Environmental Pseudomonas syringae strains.</title>
        <authorList>
            <person name="Baltrus D.A."/>
            <person name="Berge O."/>
            <person name="Morris C."/>
        </authorList>
    </citation>
    <scope>NUCLEOTIDE SEQUENCE [LARGE SCALE GENOMIC DNA]</scope>
    <source>
        <strain evidence="4 5">CEB003</strain>
    </source>
</reference>
<dbReference type="AlphaFoldDB" id="A0A085V828"/>
<keyword evidence="3" id="KW-0732">Signal</keyword>
<dbReference type="InterPro" id="IPR023614">
    <property type="entry name" value="Porin_dom_sf"/>
</dbReference>
<name>A0A085V828_PSESX</name>
<dbReference type="Pfam" id="PF03573">
    <property type="entry name" value="OprD"/>
    <property type="match status" value="1"/>
</dbReference>
<organism evidence="4 5">
    <name type="scientific">Pseudomonas syringae</name>
    <dbReference type="NCBI Taxonomy" id="317"/>
    <lineage>
        <taxon>Bacteria</taxon>
        <taxon>Pseudomonadati</taxon>
        <taxon>Pseudomonadota</taxon>
        <taxon>Gammaproteobacteria</taxon>
        <taxon>Pseudomonadales</taxon>
        <taxon>Pseudomonadaceae</taxon>
        <taxon>Pseudomonas</taxon>
    </lineage>
</organism>
<dbReference type="InterPro" id="IPR005318">
    <property type="entry name" value="OM_porin_bac"/>
</dbReference>
<evidence type="ECO:0000313" key="4">
    <source>
        <dbReference type="EMBL" id="KFE51591.1"/>
    </source>
</evidence>
<dbReference type="PANTHER" id="PTHR34596:SF2">
    <property type="entry name" value="CHITOPORIN"/>
    <property type="match status" value="1"/>
</dbReference>
<dbReference type="EMBL" id="JPQT01000103">
    <property type="protein sequence ID" value="KFE51591.1"/>
    <property type="molecule type" value="Genomic_DNA"/>
</dbReference>
<dbReference type="PANTHER" id="PTHR34596">
    <property type="entry name" value="CHITOPORIN"/>
    <property type="match status" value="1"/>
</dbReference>
<sequence length="443" mass="48670">MELLNRSPRVVAGICGMVMAQQAFSAGFVEDSKASILARNFFSNADNRSGAADPNYTQEWGQGFIFDFRSGYTQGTVGFGVDALGMLGIRLDSGKGRHYNPTSTAFNGNVFPTDSDGRAVDEFGSVGLTAKALISKTEFRYGTLVPMLPVVMSTDRMLQQTFNGGQVQSKDIDNFTFTLGQLEHVKGRGSSNQMGMSIPGANNAVTGEFVNKFYYGGVDYKPTKDLLLQYYYGNLEDFYKQSFLGLKYDLPVGPGTLRSDLRYFDNKSDGANGNDPAFYTLGYYGNGVTKGKVDSRLSSAFFTYMVSGHTMGAGFQQVSGDSDAVWLNQGDGSTAYFMTESMIGKFQRAGESTWQVRYGYDFAQVGIPGLSFLGMYESGSNIRTPTGDTKEWERNLTVSYVVQSGPLKKLNVQLRHASLRTEVTTQRDSDEHRVIVSYPLDIL</sequence>
<proteinExistence type="inferred from homology"/>
<comment type="similarity">
    <text evidence="1">Belongs to the outer membrane porin (Opr) (TC 1.B.25) family.</text>
</comment>
<dbReference type="PATRIC" id="fig|317.174.peg.2565"/>